<evidence type="ECO:0008006" key="4">
    <source>
        <dbReference type="Google" id="ProtNLM"/>
    </source>
</evidence>
<dbReference type="Proteomes" id="UP001302274">
    <property type="component" value="Unassembled WGS sequence"/>
</dbReference>
<organism evidence="2 3">
    <name type="scientific">Bacteriovorax antarcticus</name>
    <dbReference type="NCBI Taxonomy" id="3088717"/>
    <lineage>
        <taxon>Bacteria</taxon>
        <taxon>Pseudomonadati</taxon>
        <taxon>Bdellovibrionota</taxon>
        <taxon>Bacteriovoracia</taxon>
        <taxon>Bacteriovoracales</taxon>
        <taxon>Bacteriovoracaceae</taxon>
        <taxon>Bacteriovorax</taxon>
    </lineage>
</organism>
<dbReference type="InterPro" id="IPR036374">
    <property type="entry name" value="OxRdtase_Mopterin-bd_sf"/>
</dbReference>
<keyword evidence="3" id="KW-1185">Reference proteome</keyword>
<keyword evidence="1" id="KW-0732">Signal</keyword>
<feature type="signal peptide" evidence="1">
    <location>
        <begin position="1"/>
        <end position="19"/>
    </location>
</feature>
<protein>
    <recommendedName>
        <fullName evidence="4">Oxidoreductase molybdopterin-binding domain-containing protein</fullName>
    </recommendedName>
</protein>
<gene>
    <name evidence="2" type="ORF">SHI21_07050</name>
</gene>
<proteinExistence type="predicted"/>
<evidence type="ECO:0000256" key="1">
    <source>
        <dbReference type="SAM" id="SignalP"/>
    </source>
</evidence>
<sequence length="164" mass="18658">MKQLFILFFILILSVSASAKSPYPRQKIILSGSLLPTAPKVISVKDMEDFKNSISITIFDPYDKNTKSTFFGFYLKDLVLAYGSPDFKVLRVGAIDGYKVDIPKEEIMKGNLFYTYKDNLGYLTVDRMGPARIIAPVDGIVNKDLLLKIGVYWVWQIKTIEFIK</sequence>
<dbReference type="SUPFAM" id="SSF56524">
    <property type="entry name" value="Oxidoreductase molybdopterin-binding domain"/>
    <property type="match status" value="1"/>
</dbReference>
<evidence type="ECO:0000313" key="3">
    <source>
        <dbReference type="Proteomes" id="UP001302274"/>
    </source>
</evidence>
<evidence type="ECO:0000313" key="2">
    <source>
        <dbReference type="EMBL" id="MEA9355950.1"/>
    </source>
</evidence>
<dbReference type="RefSeq" id="WP_323575593.1">
    <property type="nucleotide sequence ID" value="NZ_JAYGJQ010000001.1"/>
</dbReference>
<name>A0ABU5VWE7_9BACT</name>
<reference evidence="2 3" key="1">
    <citation type="submission" date="2023-11" db="EMBL/GenBank/DDBJ databases">
        <title>A Novel Polar Bacteriovorax (B. antarcticus) Isolated from the Biocrust in Antarctica.</title>
        <authorList>
            <person name="Mun W."/>
            <person name="Choi S.Y."/>
            <person name="Mitchell R.J."/>
        </authorList>
    </citation>
    <scope>NUCLEOTIDE SEQUENCE [LARGE SCALE GENOMIC DNA]</scope>
    <source>
        <strain evidence="2 3">PP10</strain>
    </source>
</reference>
<dbReference type="EMBL" id="JAYGJQ010000001">
    <property type="protein sequence ID" value="MEA9355950.1"/>
    <property type="molecule type" value="Genomic_DNA"/>
</dbReference>
<feature type="chain" id="PRO_5045412070" description="Oxidoreductase molybdopterin-binding domain-containing protein" evidence="1">
    <location>
        <begin position="20"/>
        <end position="164"/>
    </location>
</feature>
<comment type="caution">
    <text evidence="2">The sequence shown here is derived from an EMBL/GenBank/DDBJ whole genome shotgun (WGS) entry which is preliminary data.</text>
</comment>
<accession>A0ABU5VWE7</accession>